<feature type="domain" description="ABC transporter" evidence="5">
    <location>
        <begin position="6"/>
        <end position="234"/>
    </location>
</feature>
<dbReference type="PANTHER" id="PTHR43335">
    <property type="entry name" value="ABC TRANSPORTER, ATP-BINDING PROTEIN"/>
    <property type="match status" value="1"/>
</dbReference>
<name>A0A9D2DVF8_9FIRM</name>
<evidence type="ECO:0000313" key="7">
    <source>
        <dbReference type="Proteomes" id="UP000824044"/>
    </source>
</evidence>
<evidence type="ECO:0000259" key="5">
    <source>
        <dbReference type="PROSITE" id="PS50893"/>
    </source>
</evidence>
<dbReference type="Gene3D" id="3.40.50.300">
    <property type="entry name" value="P-loop containing nucleotide triphosphate hydrolases"/>
    <property type="match status" value="1"/>
</dbReference>
<reference evidence="6" key="1">
    <citation type="journal article" date="2021" name="PeerJ">
        <title>Extensive microbial diversity within the chicken gut microbiome revealed by metagenomics and culture.</title>
        <authorList>
            <person name="Gilroy R."/>
            <person name="Ravi A."/>
            <person name="Getino M."/>
            <person name="Pursley I."/>
            <person name="Horton D.L."/>
            <person name="Alikhan N.F."/>
            <person name="Baker D."/>
            <person name="Gharbi K."/>
            <person name="Hall N."/>
            <person name="Watson M."/>
            <person name="Adriaenssens E.M."/>
            <person name="Foster-Nyarko E."/>
            <person name="Jarju S."/>
            <person name="Secka A."/>
            <person name="Antonio M."/>
            <person name="Oren A."/>
            <person name="Chaudhuri R.R."/>
            <person name="La Ragione R."/>
            <person name="Hildebrand F."/>
            <person name="Pallen M.J."/>
        </authorList>
    </citation>
    <scope>NUCLEOTIDE SEQUENCE</scope>
    <source>
        <strain evidence="6">CHK33-5263</strain>
    </source>
</reference>
<keyword evidence="2" id="KW-0813">Transport</keyword>
<dbReference type="Pfam" id="PF00005">
    <property type="entry name" value="ABC_tran"/>
    <property type="match status" value="1"/>
</dbReference>
<protein>
    <submittedName>
        <fullName evidence="6">ATP-binding cassette domain-containing protein</fullName>
    </submittedName>
</protein>
<keyword evidence="3" id="KW-0547">Nucleotide-binding</keyword>
<dbReference type="Proteomes" id="UP000824044">
    <property type="component" value="Unassembled WGS sequence"/>
</dbReference>
<dbReference type="GO" id="GO:0016887">
    <property type="term" value="F:ATP hydrolysis activity"/>
    <property type="evidence" value="ECO:0007669"/>
    <property type="project" value="InterPro"/>
</dbReference>
<reference evidence="6" key="2">
    <citation type="submission" date="2021-04" db="EMBL/GenBank/DDBJ databases">
        <authorList>
            <person name="Gilroy R."/>
        </authorList>
    </citation>
    <scope>NUCLEOTIDE SEQUENCE</scope>
    <source>
        <strain evidence="6">CHK33-5263</strain>
    </source>
</reference>
<comment type="caution">
    <text evidence="6">The sequence shown here is derived from an EMBL/GenBank/DDBJ whole genome shotgun (WGS) entry which is preliminary data.</text>
</comment>
<dbReference type="InterPro" id="IPR027417">
    <property type="entry name" value="P-loop_NTPase"/>
</dbReference>
<dbReference type="InterPro" id="IPR003593">
    <property type="entry name" value="AAA+_ATPase"/>
</dbReference>
<dbReference type="SUPFAM" id="SSF52540">
    <property type="entry name" value="P-loop containing nucleoside triphosphate hydrolases"/>
    <property type="match status" value="1"/>
</dbReference>
<sequence length="305" mass="33806">MTDCVIETQNACKRYGKLRALDQVSIRVRRGEIYGLIGDNGAGKTTLLKALVGHIWCDEGTVHLLGSQSAHELNAARRQVGAMIERVGCFPSLTVEKNIEYCRMLKGIPDKRKLGEILELVGLSDKAKAKCKSLSMGMQQRLGLAIALIGEPQILILDEPINGLDPSGIHEMRELLRSLNTQKNITILLSSHILSELQQTATTFGFLAKGKLVEEIGIRELTEKCVDYLEIALSDVAAFAAILDKERPQTRYIVTPDNKIRLYDAAPAYEFSKLAAEHGILVSELEHHACSLEDYYMNLKEGHHA</sequence>
<comment type="similarity">
    <text evidence="1">Belongs to the ABC transporter superfamily.</text>
</comment>
<evidence type="ECO:0000256" key="3">
    <source>
        <dbReference type="ARBA" id="ARBA00022741"/>
    </source>
</evidence>
<dbReference type="AlphaFoldDB" id="A0A9D2DVF8"/>
<organism evidence="6 7">
    <name type="scientific">Candidatus Gallimonas intestinigallinarum</name>
    <dbReference type="NCBI Taxonomy" id="2838604"/>
    <lineage>
        <taxon>Bacteria</taxon>
        <taxon>Bacillati</taxon>
        <taxon>Bacillota</taxon>
        <taxon>Clostridia</taxon>
        <taxon>Candidatus Gallimonas</taxon>
    </lineage>
</organism>
<proteinExistence type="inferred from homology"/>
<evidence type="ECO:0000313" key="6">
    <source>
        <dbReference type="EMBL" id="HIZ24111.1"/>
    </source>
</evidence>
<accession>A0A9D2DVF8</accession>
<gene>
    <name evidence="6" type="ORF">H9812_01345</name>
</gene>
<dbReference type="PROSITE" id="PS50893">
    <property type="entry name" value="ABC_TRANSPORTER_2"/>
    <property type="match status" value="1"/>
</dbReference>
<dbReference type="SMART" id="SM00382">
    <property type="entry name" value="AAA"/>
    <property type="match status" value="1"/>
</dbReference>
<evidence type="ECO:0000256" key="2">
    <source>
        <dbReference type="ARBA" id="ARBA00022448"/>
    </source>
</evidence>
<dbReference type="InterPro" id="IPR003439">
    <property type="entry name" value="ABC_transporter-like_ATP-bd"/>
</dbReference>
<evidence type="ECO:0000256" key="1">
    <source>
        <dbReference type="ARBA" id="ARBA00005417"/>
    </source>
</evidence>
<dbReference type="GO" id="GO:0005524">
    <property type="term" value="F:ATP binding"/>
    <property type="evidence" value="ECO:0007669"/>
    <property type="project" value="UniProtKB-KW"/>
</dbReference>
<evidence type="ECO:0000256" key="4">
    <source>
        <dbReference type="ARBA" id="ARBA00022840"/>
    </source>
</evidence>
<dbReference type="PANTHER" id="PTHR43335:SF8">
    <property type="entry name" value="ABC TRANSPORTER, ATP-BINDING PROTEIN"/>
    <property type="match status" value="1"/>
</dbReference>
<keyword evidence="4 6" id="KW-0067">ATP-binding</keyword>
<dbReference type="EMBL" id="DXBS01000030">
    <property type="protein sequence ID" value="HIZ24111.1"/>
    <property type="molecule type" value="Genomic_DNA"/>
</dbReference>